<accession>A0ABV7GVR5</accession>
<dbReference type="InterPro" id="IPR036844">
    <property type="entry name" value="Hint_dom_sf"/>
</dbReference>
<dbReference type="RefSeq" id="WP_275633178.1">
    <property type="nucleotide sequence ID" value="NZ_JARGYD010000004.1"/>
</dbReference>
<reference evidence="3" key="1">
    <citation type="journal article" date="2019" name="Int. J. Syst. Evol. Microbiol.">
        <title>The Global Catalogue of Microorganisms (GCM) 10K type strain sequencing project: providing services to taxonomists for standard genome sequencing and annotation.</title>
        <authorList>
            <consortium name="The Broad Institute Genomics Platform"/>
            <consortium name="The Broad Institute Genome Sequencing Center for Infectious Disease"/>
            <person name="Wu L."/>
            <person name="Ma J."/>
        </authorList>
    </citation>
    <scope>NUCLEOTIDE SEQUENCE [LARGE SCALE GENOMIC DNA]</scope>
    <source>
        <strain evidence="3">KCTC 52366</strain>
    </source>
</reference>
<dbReference type="Proteomes" id="UP001595632">
    <property type="component" value="Unassembled WGS sequence"/>
</dbReference>
<feature type="domain" description="Hedgehog/Intein (Hint)" evidence="1">
    <location>
        <begin position="159"/>
        <end position="297"/>
    </location>
</feature>
<sequence length="353" mass="36221">MAIIITEIAFTAEGYAAFEIMNAGSIAVDIGDNPIFMGEDASATGQPLSSAGVGTIAAGEVITVGHSDIPGLDYNFPSGFSSAYELAPTDNNVFILDYEPFGAVDNVGGDGGPAFVADSSYQGDPTRDAATGNFSDGGEPLSEFTLTQPFSTNTLGTAVCFCAGTAISVPGGAVAVETLAIGDEVLTADGRAVAVKWIGRQTLRGGIGGMGEGRRPVRIAAGALGGGLPLAELRVTADHGMVLDGCVVNAGALVGLPGIDLVPLADLPRAFTVYHVETDAHEVILANGAPTETFVDAAERVAFDNHAEYLELFGVERIVPEMRMPRIASARLLPAALRHRLGLDDVSALEATG</sequence>
<proteinExistence type="predicted"/>
<dbReference type="Pfam" id="PF13403">
    <property type="entry name" value="Hint_2"/>
    <property type="match status" value="1"/>
</dbReference>
<dbReference type="SUPFAM" id="SSF51294">
    <property type="entry name" value="Hedgehog/intein (Hint) domain"/>
    <property type="match status" value="1"/>
</dbReference>
<dbReference type="EMBL" id="JBHRTB010000010">
    <property type="protein sequence ID" value="MFC3143202.1"/>
    <property type="molecule type" value="Genomic_DNA"/>
</dbReference>
<evidence type="ECO:0000313" key="3">
    <source>
        <dbReference type="Proteomes" id="UP001595632"/>
    </source>
</evidence>
<protein>
    <submittedName>
        <fullName evidence="2">Hint domain-containing protein</fullName>
    </submittedName>
</protein>
<dbReference type="InterPro" id="IPR028992">
    <property type="entry name" value="Hedgehog/Intein_dom"/>
</dbReference>
<evidence type="ECO:0000313" key="2">
    <source>
        <dbReference type="EMBL" id="MFC3143202.1"/>
    </source>
</evidence>
<evidence type="ECO:0000259" key="1">
    <source>
        <dbReference type="Pfam" id="PF13403"/>
    </source>
</evidence>
<organism evidence="2 3">
    <name type="scientific">Psychromarinibacter halotolerans</name>
    <dbReference type="NCBI Taxonomy" id="1775175"/>
    <lineage>
        <taxon>Bacteria</taxon>
        <taxon>Pseudomonadati</taxon>
        <taxon>Pseudomonadota</taxon>
        <taxon>Alphaproteobacteria</taxon>
        <taxon>Rhodobacterales</taxon>
        <taxon>Paracoccaceae</taxon>
        <taxon>Psychromarinibacter</taxon>
    </lineage>
</organism>
<comment type="caution">
    <text evidence="2">The sequence shown here is derived from an EMBL/GenBank/DDBJ whole genome shotgun (WGS) entry which is preliminary data.</text>
</comment>
<name>A0ABV7GVR5_9RHOB</name>
<gene>
    <name evidence="2" type="ORF">ACFOGP_10805</name>
</gene>
<keyword evidence="3" id="KW-1185">Reference proteome</keyword>